<evidence type="ECO:0000256" key="1">
    <source>
        <dbReference type="SAM" id="MobiDB-lite"/>
    </source>
</evidence>
<gene>
    <name evidence="2" type="ORF">FIBSPDRAFT_847256</name>
</gene>
<keyword evidence="3" id="KW-1185">Reference proteome</keyword>
<feature type="compositionally biased region" description="Basic and acidic residues" evidence="1">
    <location>
        <begin position="1"/>
        <end position="10"/>
    </location>
</feature>
<dbReference type="AlphaFoldDB" id="A0A166WUF1"/>
<accession>A0A166WUF1</accession>
<feature type="region of interest" description="Disordered" evidence="1">
    <location>
        <begin position="1"/>
        <end position="63"/>
    </location>
</feature>
<name>A0A166WUF1_9AGAM</name>
<protein>
    <submittedName>
        <fullName evidence="2">Uncharacterized protein</fullName>
    </submittedName>
</protein>
<sequence>MAHHYSDAHPGRPVPAALQVSIEEQHSMKIPESSIRAPTEDNSGSFASKRKRASSSDSRKRQK</sequence>
<dbReference type="Proteomes" id="UP000076532">
    <property type="component" value="Unassembled WGS sequence"/>
</dbReference>
<evidence type="ECO:0000313" key="3">
    <source>
        <dbReference type="Proteomes" id="UP000076532"/>
    </source>
</evidence>
<dbReference type="EMBL" id="KV417481">
    <property type="protein sequence ID" value="KZP34120.1"/>
    <property type="molecule type" value="Genomic_DNA"/>
</dbReference>
<reference evidence="2 3" key="1">
    <citation type="journal article" date="2016" name="Mol. Biol. Evol.">
        <title>Comparative Genomics of Early-Diverging Mushroom-Forming Fungi Provides Insights into the Origins of Lignocellulose Decay Capabilities.</title>
        <authorList>
            <person name="Nagy L.G."/>
            <person name="Riley R."/>
            <person name="Tritt A."/>
            <person name="Adam C."/>
            <person name="Daum C."/>
            <person name="Floudas D."/>
            <person name="Sun H."/>
            <person name="Yadav J.S."/>
            <person name="Pangilinan J."/>
            <person name="Larsson K.H."/>
            <person name="Matsuura K."/>
            <person name="Barry K."/>
            <person name="Labutti K."/>
            <person name="Kuo R."/>
            <person name="Ohm R.A."/>
            <person name="Bhattacharya S.S."/>
            <person name="Shirouzu T."/>
            <person name="Yoshinaga Y."/>
            <person name="Martin F.M."/>
            <person name="Grigoriev I.V."/>
            <person name="Hibbett D.S."/>
        </authorList>
    </citation>
    <scope>NUCLEOTIDE SEQUENCE [LARGE SCALE GENOMIC DNA]</scope>
    <source>
        <strain evidence="2 3">CBS 109695</strain>
    </source>
</reference>
<proteinExistence type="predicted"/>
<organism evidence="2 3">
    <name type="scientific">Athelia psychrophila</name>
    <dbReference type="NCBI Taxonomy" id="1759441"/>
    <lineage>
        <taxon>Eukaryota</taxon>
        <taxon>Fungi</taxon>
        <taxon>Dikarya</taxon>
        <taxon>Basidiomycota</taxon>
        <taxon>Agaricomycotina</taxon>
        <taxon>Agaricomycetes</taxon>
        <taxon>Agaricomycetidae</taxon>
        <taxon>Atheliales</taxon>
        <taxon>Atheliaceae</taxon>
        <taxon>Athelia</taxon>
    </lineage>
</organism>
<evidence type="ECO:0000313" key="2">
    <source>
        <dbReference type="EMBL" id="KZP34120.1"/>
    </source>
</evidence>